<gene>
    <name evidence="1" type="ORF">M9Y10_007636</name>
</gene>
<reference evidence="1 2" key="1">
    <citation type="submission" date="2024-04" db="EMBL/GenBank/DDBJ databases">
        <title>Tritrichomonas musculus Genome.</title>
        <authorList>
            <person name="Alves-Ferreira E."/>
            <person name="Grigg M."/>
            <person name="Lorenzi H."/>
            <person name="Galac M."/>
        </authorList>
    </citation>
    <scope>NUCLEOTIDE SEQUENCE [LARGE SCALE GENOMIC DNA]</scope>
    <source>
        <strain evidence="1 2">EAF2021</strain>
    </source>
</reference>
<keyword evidence="2" id="KW-1185">Reference proteome</keyword>
<accession>A0ABR2J2S6</accession>
<dbReference type="InterPro" id="IPR026906">
    <property type="entry name" value="LRR_5"/>
</dbReference>
<proteinExistence type="predicted"/>
<dbReference type="SUPFAM" id="SSF52058">
    <property type="entry name" value="L domain-like"/>
    <property type="match status" value="1"/>
</dbReference>
<sequence>MHVPLTPNCLPKKKVPSDPEHQIQMLSLIINLNFAYCDDDTTLDLLQHMVKNGTIFWGFYLQQVIGFVNNYNMRGKESEAQSLLLHMRGKEIALEFLQKIHGKYVTNSHDRIMIQANLLKRAITHANIPPWVTRICPYAFSGFENLERVNVPNLVLAIDEEAFSKCPKLSVVNIPDSVKGDNLGKGAFRNCTSLACIRLPLNLSVVIEGSIDGEKWKILDTRRDVKSPNKKSVTCTFEIQEKLEGNEFYQFLRIRQTGLNAANYNKLGFSCLEFFGSII</sequence>
<protein>
    <submittedName>
        <fullName evidence="1">Uncharacterized protein</fullName>
    </submittedName>
</protein>
<dbReference type="Gene3D" id="3.80.10.10">
    <property type="entry name" value="Ribonuclease Inhibitor"/>
    <property type="match status" value="1"/>
</dbReference>
<dbReference type="InterPro" id="IPR032675">
    <property type="entry name" value="LRR_dom_sf"/>
</dbReference>
<dbReference type="Pfam" id="PF13306">
    <property type="entry name" value="LRR_5"/>
    <property type="match status" value="1"/>
</dbReference>
<organism evidence="1 2">
    <name type="scientific">Tritrichomonas musculus</name>
    <dbReference type="NCBI Taxonomy" id="1915356"/>
    <lineage>
        <taxon>Eukaryota</taxon>
        <taxon>Metamonada</taxon>
        <taxon>Parabasalia</taxon>
        <taxon>Tritrichomonadida</taxon>
        <taxon>Tritrichomonadidae</taxon>
        <taxon>Tritrichomonas</taxon>
    </lineage>
</organism>
<name>A0ABR2J2S6_9EUKA</name>
<evidence type="ECO:0000313" key="2">
    <source>
        <dbReference type="Proteomes" id="UP001470230"/>
    </source>
</evidence>
<dbReference type="EMBL" id="JAPFFF010000013">
    <property type="protein sequence ID" value="KAK8871890.1"/>
    <property type="molecule type" value="Genomic_DNA"/>
</dbReference>
<comment type="caution">
    <text evidence="1">The sequence shown here is derived from an EMBL/GenBank/DDBJ whole genome shotgun (WGS) entry which is preliminary data.</text>
</comment>
<dbReference type="Proteomes" id="UP001470230">
    <property type="component" value="Unassembled WGS sequence"/>
</dbReference>
<evidence type="ECO:0000313" key="1">
    <source>
        <dbReference type="EMBL" id="KAK8871890.1"/>
    </source>
</evidence>